<name>A0A832WLD3_9EURY</name>
<protein>
    <submittedName>
        <fullName evidence="1">Formylmethanofuran dehydrogenase subunit B</fullName>
    </submittedName>
</protein>
<dbReference type="Proteomes" id="UP000619545">
    <property type="component" value="Unassembled WGS sequence"/>
</dbReference>
<organism evidence="1 2">
    <name type="scientific">Methanopyrus kandleri</name>
    <dbReference type="NCBI Taxonomy" id="2320"/>
    <lineage>
        <taxon>Archaea</taxon>
        <taxon>Methanobacteriati</taxon>
        <taxon>Methanobacteriota</taxon>
        <taxon>Methanomada group</taxon>
        <taxon>Methanopyri</taxon>
        <taxon>Methanopyrales</taxon>
        <taxon>Methanopyraceae</taxon>
        <taxon>Methanopyrus</taxon>
    </lineage>
</organism>
<accession>A0A832WLD3</accession>
<comment type="caution">
    <text evidence="1">The sequence shown here is derived from an EMBL/GenBank/DDBJ whole genome shotgun (WGS) entry which is preliminary data.</text>
</comment>
<evidence type="ECO:0000313" key="1">
    <source>
        <dbReference type="EMBL" id="HII71000.1"/>
    </source>
</evidence>
<proteinExistence type="predicted"/>
<gene>
    <name evidence="1" type="ORF">HA336_07205</name>
</gene>
<dbReference type="SUPFAM" id="SSF53706">
    <property type="entry name" value="Formate dehydrogenase/DMSO reductase, domains 1-3"/>
    <property type="match status" value="1"/>
</dbReference>
<evidence type="ECO:0000313" key="2">
    <source>
        <dbReference type="Proteomes" id="UP000619545"/>
    </source>
</evidence>
<sequence length="54" mass="6286">DLYVPVTIAGIEWEGTAYRMDSVPIRMRKVVEPPESMLNDVEFLEMVIEKVEEM</sequence>
<dbReference type="AlphaFoldDB" id="A0A832WLD3"/>
<dbReference type="EMBL" id="DUJS01000005">
    <property type="protein sequence ID" value="HII71000.1"/>
    <property type="molecule type" value="Genomic_DNA"/>
</dbReference>
<reference evidence="1" key="1">
    <citation type="journal article" date="2020" name="bioRxiv">
        <title>A rank-normalized archaeal taxonomy based on genome phylogeny resolves widespread incomplete and uneven classifications.</title>
        <authorList>
            <person name="Rinke C."/>
            <person name="Chuvochina M."/>
            <person name="Mussig A.J."/>
            <person name="Chaumeil P.-A."/>
            <person name="Waite D.W."/>
            <person name="Whitman W.B."/>
            <person name="Parks D.H."/>
            <person name="Hugenholtz P."/>
        </authorList>
    </citation>
    <scope>NUCLEOTIDE SEQUENCE</scope>
    <source>
        <strain evidence="1">UBA8853</strain>
    </source>
</reference>
<feature type="non-terminal residue" evidence="1">
    <location>
        <position position="1"/>
    </location>
</feature>